<sequence length="66" mass="7564">MQLLATEELYLIKSVNTILKCCRNTSNLSIFYHSGYTFFLIFFLFSLDISALEDLELIGDVFAFIG</sequence>
<gene>
    <name evidence="1" type="ORF">MENTE1834_LOCUS8615</name>
</gene>
<name>A0ACB0Y731_MELEN</name>
<comment type="caution">
    <text evidence="1">The sequence shown here is derived from an EMBL/GenBank/DDBJ whole genome shotgun (WGS) entry which is preliminary data.</text>
</comment>
<organism evidence="1 2">
    <name type="scientific">Meloidogyne enterolobii</name>
    <name type="common">Root-knot nematode worm</name>
    <name type="synonym">Meloidogyne mayaguensis</name>
    <dbReference type="NCBI Taxonomy" id="390850"/>
    <lineage>
        <taxon>Eukaryota</taxon>
        <taxon>Metazoa</taxon>
        <taxon>Ecdysozoa</taxon>
        <taxon>Nematoda</taxon>
        <taxon>Chromadorea</taxon>
        <taxon>Rhabditida</taxon>
        <taxon>Tylenchina</taxon>
        <taxon>Tylenchomorpha</taxon>
        <taxon>Tylenchoidea</taxon>
        <taxon>Meloidogynidae</taxon>
        <taxon>Meloidogyninae</taxon>
        <taxon>Meloidogyne</taxon>
    </lineage>
</organism>
<dbReference type="EMBL" id="CAVMJV010000007">
    <property type="protein sequence ID" value="CAK5035009.1"/>
    <property type="molecule type" value="Genomic_DNA"/>
</dbReference>
<evidence type="ECO:0000313" key="2">
    <source>
        <dbReference type="Proteomes" id="UP001497535"/>
    </source>
</evidence>
<accession>A0ACB0Y731</accession>
<protein>
    <submittedName>
        <fullName evidence="1">Uncharacterized protein</fullName>
    </submittedName>
</protein>
<reference evidence="1" key="1">
    <citation type="submission" date="2023-11" db="EMBL/GenBank/DDBJ databases">
        <authorList>
            <person name="Poullet M."/>
        </authorList>
    </citation>
    <scope>NUCLEOTIDE SEQUENCE</scope>
    <source>
        <strain evidence="1">E1834</strain>
    </source>
</reference>
<keyword evidence="2" id="KW-1185">Reference proteome</keyword>
<dbReference type="Proteomes" id="UP001497535">
    <property type="component" value="Unassembled WGS sequence"/>
</dbReference>
<evidence type="ECO:0000313" key="1">
    <source>
        <dbReference type="EMBL" id="CAK5035009.1"/>
    </source>
</evidence>
<proteinExistence type="predicted"/>